<dbReference type="NCBIfam" id="NF001591">
    <property type="entry name" value="PRK00393.1"/>
    <property type="match status" value="1"/>
</dbReference>
<evidence type="ECO:0000256" key="6">
    <source>
        <dbReference type="ARBA" id="ARBA00022801"/>
    </source>
</evidence>
<comment type="cofactor">
    <cofactor evidence="11">
        <name>Zn(2+)</name>
        <dbReference type="ChEBI" id="CHEBI:29105"/>
    </cofactor>
    <text evidence="11">Binds 1 zinc ion per subunit.</text>
</comment>
<evidence type="ECO:0000313" key="14">
    <source>
        <dbReference type="Proteomes" id="UP000223913"/>
    </source>
</evidence>
<feature type="domain" description="GTP cyclohydrolase II" evidence="12">
    <location>
        <begin position="17"/>
        <end position="182"/>
    </location>
</feature>
<feature type="binding site" evidence="11">
    <location>
        <begin position="104"/>
        <end position="106"/>
    </location>
    <ligand>
        <name>GTP</name>
        <dbReference type="ChEBI" id="CHEBI:37565"/>
    </ligand>
</feature>
<dbReference type="PANTHER" id="PTHR21327">
    <property type="entry name" value="GTP CYCLOHYDROLASE II-RELATED"/>
    <property type="match status" value="1"/>
</dbReference>
<evidence type="ECO:0000256" key="3">
    <source>
        <dbReference type="ARBA" id="ARBA00022619"/>
    </source>
</evidence>
<sequence>MVKPIEAIKNNTITIKKQAEAPIPTPWGLFNMIAFSGKSDDWMPHFALVHEHFDPDHPVLTRVHSECITGDLFGSARCECGEQLHKSMELTAQAGGIVLYLRQEGRGIGIINKLKAYNLQDLGDNTIEANEHLHLPIDARSYDVAVQMLQTIGVRQIRLLTNNPAKIEAIEHSPIEMLEIVPLIIDPKPENVEYLRTKKRDMGHLINWPDNKE</sequence>
<evidence type="ECO:0000256" key="1">
    <source>
        <dbReference type="ARBA" id="ARBA00004853"/>
    </source>
</evidence>
<evidence type="ECO:0000256" key="9">
    <source>
        <dbReference type="ARBA" id="ARBA00043932"/>
    </source>
</evidence>
<dbReference type="GO" id="GO:0008686">
    <property type="term" value="F:3,4-dihydroxy-2-butanone-4-phosphate synthase activity"/>
    <property type="evidence" value="ECO:0007669"/>
    <property type="project" value="TreeGrafter"/>
</dbReference>
<reference evidence="13 14" key="1">
    <citation type="submission" date="2017-10" db="EMBL/GenBank/DDBJ databases">
        <title>The draft genome sequence of Lewinella nigricans NBRC 102662.</title>
        <authorList>
            <person name="Wang K."/>
        </authorList>
    </citation>
    <scope>NUCLEOTIDE SEQUENCE [LARGE SCALE GENOMIC DNA]</scope>
    <source>
        <strain evidence="13 14">NBRC 102662</strain>
    </source>
</reference>
<dbReference type="NCBIfam" id="TIGR00505">
    <property type="entry name" value="ribA"/>
    <property type="match status" value="1"/>
</dbReference>
<feature type="binding site" evidence="11">
    <location>
        <position position="80"/>
    </location>
    <ligand>
        <name>Zn(2+)</name>
        <dbReference type="ChEBI" id="CHEBI:29105"/>
        <note>catalytic</note>
    </ligand>
</feature>
<evidence type="ECO:0000256" key="2">
    <source>
        <dbReference type="ARBA" id="ARBA00005520"/>
    </source>
</evidence>
<evidence type="ECO:0000256" key="10">
    <source>
        <dbReference type="ARBA" id="ARBA00049295"/>
    </source>
</evidence>
<evidence type="ECO:0000313" key="13">
    <source>
        <dbReference type="EMBL" id="PHN03390.1"/>
    </source>
</evidence>
<dbReference type="GO" id="GO:0009231">
    <property type="term" value="P:riboflavin biosynthetic process"/>
    <property type="evidence" value="ECO:0007669"/>
    <property type="project" value="UniProtKB-UniRule"/>
</dbReference>
<dbReference type="AlphaFoldDB" id="A0A2D0N4T3"/>
<keyword evidence="14" id="KW-1185">Reference proteome</keyword>
<dbReference type="PANTHER" id="PTHR21327:SF18">
    <property type="entry name" value="3,4-DIHYDROXY-2-BUTANONE 4-PHOSPHATE SYNTHASE"/>
    <property type="match status" value="1"/>
</dbReference>
<dbReference type="EC" id="3.5.4.25" evidence="11"/>
<evidence type="ECO:0000256" key="5">
    <source>
        <dbReference type="ARBA" id="ARBA00022741"/>
    </source>
</evidence>
<dbReference type="InterPro" id="IPR032677">
    <property type="entry name" value="GTP_cyclohydro_II"/>
</dbReference>
<keyword evidence="7 11" id="KW-0862">Zinc</keyword>
<dbReference type="EMBL" id="PDUD01000032">
    <property type="protein sequence ID" value="PHN03390.1"/>
    <property type="molecule type" value="Genomic_DNA"/>
</dbReference>
<dbReference type="Pfam" id="PF00925">
    <property type="entry name" value="GTP_cyclohydro2"/>
    <property type="match status" value="1"/>
</dbReference>
<evidence type="ECO:0000256" key="7">
    <source>
        <dbReference type="ARBA" id="ARBA00022833"/>
    </source>
</evidence>
<dbReference type="GO" id="GO:0008270">
    <property type="term" value="F:zinc ion binding"/>
    <property type="evidence" value="ECO:0007669"/>
    <property type="project" value="UniProtKB-UniRule"/>
</dbReference>
<feature type="binding site" evidence="11">
    <location>
        <position position="161"/>
    </location>
    <ligand>
        <name>GTP</name>
        <dbReference type="ChEBI" id="CHEBI:37565"/>
    </ligand>
</feature>
<protein>
    <recommendedName>
        <fullName evidence="11">GTP cyclohydrolase-2</fullName>
        <ecNumber evidence="11">3.5.4.25</ecNumber>
    </recommendedName>
    <alternativeName>
        <fullName evidence="11">GTP cyclohydrolase II</fullName>
    </alternativeName>
</protein>
<keyword evidence="6 11" id="KW-0378">Hydrolase</keyword>
<comment type="function">
    <text evidence="9 11">Catalyzes the conversion of GTP to 2,5-diamino-6-ribosylamino-4(3H)-pyrimidinone 5'-phosphate (DARP), formate and pyrophosphate.</text>
</comment>
<dbReference type="GO" id="GO:0005525">
    <property type="term" value="F:GTP binding"/>
    <property type="evidence" value="ECO:0007669"/>
    <property type="project" value="UniProtKB-KW"/>
</dbReference>
<comment type="similarity">
    <text evidence="11">Belongs to the GTP cyclohydrolase II family.</text>
</comment>
<dbReference type="GO" id="GO:0005829">
    <property type="term" value="C:cytosol"/>
    <property type="evidence" value="ECO:0007669"/>
    <property type="project" value="TreeGrafter"/>
</dbReference>
<accession>A0A2D0N4T3</accession>
<keyword evidence="5 11" id="KW-0547">Nucleotide-binding</keyword>
<keyword evidence="8 11" id="KW-0342">GTP-binding</keyword>
<dbReference type="InterPro" id="IPR000926">
    <property type="entry name" value="RibA"/>
</dbReference>
<dbReference type="SUPFAM" id="SSF142695">
    <property type="entry name" value="RibA-like"/>
    <property type="match status" value="1"/>
</dbReference>
<keyword evidence="3 11" id="KW-0686">Riboflavin biosynthesis</keyword>
<dbReference type="OrthoDB" id="9793111at2"/>
<dbReference type="FunFam" id="3.40.50.10990:FF:000001">
    <property type="entry name" value="Riboflavin biosynthesis protein RibBA"/>
    <property type="match status" value="1"/>
</dbReference>
<dbReference type="GO" id="GO:0003935">
    <property type="term" value="F:GTP cyclohydrolase II activity"/>
    <property type="evidence" value="ECO:0007669"/>
    <property type="project" value="UniProtKB-UniRule"/>
</dbReference>
<dbReference type="HAMAP" id="MF_00179">
    <property type="entry name" value="RibA"/>
    <property type="match status" value="1"/>
</dbReference>
<proteinExistence type="inferred from homology"/>
<feature type="binding site" evidence="11">
    <location>
        <position position="83"/>
    </location>
    <ligand>
        <name>GTP</name>
        <dbReference type="ChEBI" id="CHEBI:37565"/>
    </ligand>
</feature>
<feature type="binding site" evidence="11">
    <location>
        <position position="126"/>
    </location>
    <ligand>
        <name>GTP</name>
        <dbReference type="ChEBI" id="CHEBI:37565"/>
    </ligand>
</feature>
<feature type="binding site" evidence="11">
    <location>
        <begin position="62"/>
        <end position="66"/>
    </location>
    <ligand>
        <name>GTP</name>
        <dbReference type="ChEBI" id="CHEBI:37565"/>
    </ligand>
</feature>
<keyword evidence="4 11" id="KW-0479">Metal-binding</keyword>
<dbReference type="Proteomes" id="UP000223913">
    <property type="component" value="Unassembled WGS sequence"/>
</dbReference>
<dbReference type="UniPathway" id="UPA00275">
    <property type="reaction ID" value="UER00400"/>
</dbReference>
<feature type="binding site" evidence="11">
    <location>
        <position position="78"/>
    </location>
    <ligand>
        <name>Zn(2+)</name>
        <dbReference type="ChEBI" id="CHEBI:29105"/>
        <note>catalytic</note>
    </ligand>
</feature>
<comment type="similarity">
    <text evidence="2">In the N-terminal section; belongs to the DHBP synthase family.</text>
</comment>
<feature type="active site" description="Proton acceptor" evidence="11">
    <location>
        <position position="138"/>
    </location>
</feature>
<evidence type="ECO:0000256" key="8">
    <source>
        <dbReference type="ARBA" id="ARBA00023134"/>
    </source>
</evidence>
<dbReference type="InterPro" id="IPR036144">
    <property type="entry name" value="RibA-like_sf"/>
</dbReference>
<comment type="pathway">
    <text evidence="1 11">Cofactor biosynthesis; riboflavin biosynthesis; 5-amino-6-(D-ribitylamino)uracil from GTP: step 1/4.</text>
</comment>
<name>A0A2D0N4T3_FLAN2</name>
<feature type="binding site" evidence="11">
    <location>
        <position position="67"/>
    </location>
    <ligand>
        <name>Zn(2+)</name>
        <dbReference type="ChEBI" id="CHEBI:29105"/>
        <note>catalytic</note>
    </ligand>
</feature>
<feature type="binding site" evidence="11">
    <location>
        <position position="166"/>
    </location>
    <ligand>
        <name>GTP</name>
        <dbReference type="ChEBI" id="CHEBI:37565"/>
    </ligand>
</feature>
<comment type="caution">
    <text evidence="13">The sequence shown here is derived from an EMBL/GenBank/DDBJ whole genome shotgun (WGS) entry which is preliminary data.</text>
</comment>
<organism evidence="13 14">
    <name type="scientific">Flavilitoribacter nigricans (strain ATCC 23147 / DSM 23189 / NBRC 102662 / NCIMB 1420 / SS-2)</name>
    <name type="common">Lewinella nigricans</name>
    <dbReference type="NCBI Taxonomy" id="1122177"/>
    <lineage>
        <taxon>Bacteria</taxon>
        <taxon>Pseudomonadati</taxon>
        <taxon>Bacteroidota</taxon>
        <taxon>Saprospiria</taxon>
        <taxon>Saprospirales</taxon>
        <taxon>Lewinellaceae</taxon>
        <taxon>Flavilitoribacter</taxon>
    </lineage>
</organism>
<feature type="active site" description="Nucleophile" evidence="11">
    <location>
        <position position="140"/>
    </location>
</feature>
<evidence type="ECO:0000259" key="12">
    <source>
        <dbReference type="Pfam" id="PF00925"/>
    </source>
</evidence>
<gene>
    <name evidence="11 13" type="primary">ribA</name>
    <name evidence="13" type="ORF">CRP01_27285</name>
</gene>
<comment type="catalytic activity">
    <reaction evidence="10 11">
        <text>GTP + 4 H2O = 2,5-diamino-6-hydroxy-4-(5-phosphoribosylamino)-pyrimidine + formate + 2 phosphate + 3 H(+)</text>
        <dbReference type="Rhea" id="RHEA:23704"/>
        <dbReference type="ChEBI" id="CHEBI:15377"/>
        <dbReference type="ChEBI" id="CHEBI:15378"/>
        <dbReference type="ChEBI" id="CHEBI:15740"/>
        <dbReference type="ChEBI" id="CHEBI:37565"/>
        <dbReference type="ChEBI" id="CHEBI:43474"/>
        <dbReference type="ChEBI" id="CHEBI:58614"/>
        <dbReference type="EC" id="3.5.4.25"/>
    </reaction>
</comment>
<dbReference type="Gene3D" id="3.40.50.10990">
    <property type="entry name" value="GTP cyclohydrolase II"/>
    <property type="match status" value="1"/>
</dbReference>
<dbReference type="CDD" id="cd00641">
    <property type="entry name" value="GTP_cyclohydro2"/>
    <property type="match status" value="1"/>
</dbReference>
<evidence type="ECO:0000256" key="4">
    <source>
        <dbReference type="ARBA" id="ARBA00022723"/>
    </source>
</evidence>
<evidence type="ECO:0000256" key="11">
    <source>
        <dbReference type="HAMAP-Rule" id="MF_00179"/>
    </source>
</evidence>